<comment type="caution">
    <text evidence="3">The sequence shown here is derived from an EMBL/GenBank/DDBJ whole genome shotgun (WGS) entry which is preliminary data.</text>
</comment>
<feature type="domain" description="Transposase IS116/IS110/IS902 C-terminal" evidence="2">
    <location>
        <begin position="212"/>
        <end position="293"/>
    </location>
</feature>
<dbReference type="EMBL" id="JACEGD010000083">
    <property type="protein sequence ID" value="MBH5392259.1"/>
    <property type="molecule type" value="Genomic_DNA"/>
</dbReference>
<feature type="domain" description="Transposase IS110-like N-terminal" evidence="1">
    <location>
        <begin position="5"/>
        <end position="149"/>
    </location>
</feature>
<dbReference type="InterPro" id="IPR047650">
    <property type="entry name" value="Transpos_IS110"/>
</dbReference>
<dbReference type="Proteomes" id="UP001194539">
    <property type="component" value="Unassembled WGS sequence"/>
</dbReference>
<dbReference type="Pfam" id="PF01548">
    <property type="entry name" value="DEDD_Tnp_IS110"/>
    <property type="match status" value="1"/>
</dbReference>
<evidence type="ECO:0000259" key="2">
    <source>
        <dbReference type="Pfam" id="PF02371"/>
    </source>
</evidence>
<gene>
    <name evidence="3" type="ORF">H1B27_39365</name>
</gene>
<accession>A0ABS0PGM8</accession>
<evidence type="ECO:0000313" key="3">
    <source>
        <dbReference type="EMBL" id="MBH5392259.1"/>
    </source>
</evidence>
<sequence length="379" mass="41766">MEFFCGLDVGMDETAICVVDDKGKVALEVAVVTDPDAIKAALTPYLGRLRRLGHEAGSLSPWLHPELLKLGLPAVCLETFHVRAALKAQRNKTDRTDALGLAHLMRTGWFRKAHIKSAACYRLRLLLTHRRNLKRKFVDLENAIRHSLKVFGIRLSHVGRGGFAQAVREAVAGDALVSELIDAMLNARAALWKEYCRLHDLVVKLVAGHELCRRFMQIPGVGPVAALSFMTAVDDPSRFKRSRDVAAYFGLTSRRWQSGTSIDVQGRISKAGDADVRRALYEAASALLTRFKRKDKVKSWGLAIAKRTSHRKATVAVARKLAVIMHAMWVDGTFYCGDPAASQADVSARANAKARKLLGAHAWPEHKVDGSKDTMSATV</sequence>
<evidence type="ECO:0000313" key="4">
    <source>
        <dbReference type="Proteomes" id="UP001194539"/>
    </source>
</evidence>
<protein>
    <submittedName>
        <fullName evidence="3">IS110 family transposase</fullName>
    </submittedName>
</protein>
<reference evidence="3 4" key="1">
    <citation type="submission" date="2020-07" db="EMBL/GenBank/DDBJ databases">
        <title>Bradyrhizobium diversity isolated from nodules of indigenous legumes of Western Australia.</title>
        <authorList>
            <person name="Klepa M.S."/>
        </authorList>
    </citation>
    <scope>NUCLEOTIDE SEQUENCE [LARGE SCALE GENOMIC DNA]</scope>
    <source>
        <strain evidence="3 4">CNPSo 4019</strain>
    </source>
</reference>
<dbReference type="PANTHER" id="PTHR33055">
    <property type="entry name" value="TRANSPOSASE FOR INSERTION SEQUENCE ELEMENT IS1111A"/>
    <property type="match status" value="1"/>
</dbReference>
<dbReference type="InterPro" id="IPR002525">
    <property type="entry name" value="Transp_IS110-like_N"/>
</dbReference>
<keyword evidence="4" id="KW-1185">Reference proteome</keyword>
<dbReference type="PANTHER" id="PTHR33055:SF3">
    <property type="entry name" value="PUTATIVE TRANSPOSASE FOR IS117-RELATED"/>
    <property type="match status" value="1"/>
</dbReference>
<dbReference type="RefSeq" id="WP_197969744.1">
    <property type="nucleotide sequence ID" value="NZ_JACEGD010000083.1"/>
</dbReference>
<dbReference type="InterPro" id="IPR003346">
    <property type="entry name" value="Transposase_20"/>
</dbReference>
<name>A0ABS0PGM8_9BRAD</name>
<evidence type="ECO:0000259" key="1">
    <source>
        <dbReference type="Pfam" id="PF01548"/>
    </source>
</evidence>
<dbReference type="NCBIfam" id="NF033542">
    <property type="entry name" value="transpos_IS110"/>
    <property type="match status" value="1"/>
</dbReference>
<proteinExistence type="predicted"/>
<dbReference type="Pfam" id="PF02371">
    <property type="entry name" value="Transposase_20"/>
    <property type="match status" value="1"/>
</dbReference>
<organism evidence="3 4">
    <name type="scientific">Bradyrhizobium diversitatis</name>
    <dbReference type="NCBI Taxonomy" id="2755406"/>
    <lineage>
        <taxon>Bacteria</taxon>
        <taxon>Pseudomonadati</taxon>
        <taxon>Pseudomonadota</taxon>
        <taxon>Alphaproteobacteria</taxon>
        <taxon>Hyphomicrobiales</taxon>
        <taxon>Nitrobacteraceae</taxon>
        <taxon>Bradyrhizobium</taxon>
    </lineage>
</organism>